<organism evidence="1">
    <name type="scientific">hydrothermal vent metagenome</name>
    <dbReference type="NCBI Taxonomy" id="652676"/>
    <lineage>
        <taxon>unclassified sequences</taxon>
        <taxon>metagenomes</taxon>
        <taxon>ecological metagenomes</taxon>
    </lineage>
</organism>
<dbReference type="EMBL" id="UOEP01000142">
    <property type="protein sequence ID" value="VAW21353.1"/>
    <property type="molecule type" value="Genomic_DNA"/>
</dbReference>
<evidence type="ECO:0000313" key="1">
    <source>
        <dbReference type="EMBL" id="VAW21353.1"/>
    </source>
</evidence>
<accession>A0A3B0TZ09</accession>
<dbReference type="AlphaFoldDB" id="A0A3B0TZ09"/>
<reference evidence="1" key="1">
    <citation type="submission" date="2018-06" db="EMBL/GenBank/DDBJ databases">
        <authorList>
            <person name="Zhirakovskaya E."/>
        </authorList>
    </citation>
    <scope>NUCLEOTIDE SEQUENCE</scope>
</reference>
<dbReference type="InterPro" id="IPR011204">
    <property type="entry name" value="Virulence_RhuM-like"/>
</dbReference>
<gene>
    <name evidence="1" type="ORF">MNBD_BACTEROID01-1330</name>
</gene>
<dbReference type="Pfam" id="PF13310">
    <property type="entry name" value="Virulence_RhuM"/>
    <property type="match status" value="1"/>
</dbReference>
<sequence>MTSVSLIFMISYQDNPLRLNSAEMIKNRVDASKPFLGLTSFKGNYITQQDVGIAKKYVLPVPGRQENL</sequence>
<protein>
    <submittedName>
        <fullName evidence="1">Uncharacterized protein</fullName>
    </submittedName>
</protein>
<proteinExistence type="predicted"/>
<name>A0A3B0TZ09_9ZZZZ</name>